<dbReference type="InterPro" id="IPR036259">
    <property type="entry name" value="MFS_trans_sf"/>
</dbReference>
<feature type="transmembrane region" description="Helical" evidence="9">
    <location>
        <begin position="450"/>
        <end position="472"/>
    </location>
</feature>
<dbReference type="Pfam" id="PF00083">
    <property type="entry name" value="Sugar_tr"/>
    <property type="match status" value="1"/>
</dbReference>
<evidence type="ECO:0000256" key="7">
    <source>
        <dbReference type="RuleBase" id="RU003346"/>
    </source>
</evidence>
<feature type="transmembrane region" description="Helical" evidence="9">
    <location>
        <begin position="484"/>
        <end position="509"/>
    </location>
</feature>
<dbReference type="NCBIfam" id="TIGR00879">
    <property type="entry name" value="SP"/>
    <property type="match status" value="1"/>
</dbReference>
<dbReference type="InterPro" id="IPR005828">
    <property type="entry name" value="MFS_sugar_transport-like"/>
</dbReference>
<dbReference type="InterPro" id="IPR005829">
    <property type="entry name" value="Sugar_transporter_CS"/>
</dbReference>
<dbReference type="Proteomes" id="UP000829291">
    <property type="component" value="Chromosome 1"/>
</dbReference>
<evidence type="ECO:0000256" key="8">
    <source>
        <dbReference type="SAM" id="MobiDB-lite"/>
    </source>
</evidence>
<accession>A0ABM3FH11</accession>
<dbReference type="PROSITE" id="PS00217">
    <property type="entry name" value="SUGAR_TRANSPORT_2"/>
    <property type="match status" value="1"/>
</dbReference>
<keyword evidence="11" id="KW-1185">Reference proteome</keyword>
<evidence type="ECO:0000256" key="1">
    <source>
        <dbReference type="ARBA" id="ARBA00004651"/>
    </source>
</evidence>
<dbReference type="SUPFAM" id="SSF103473">
    <property type="entry name" value="MFS general substrate transporter"/>
    <property type="match status" value="1"/>
</dbReference>
<evidence type="ECO:0000256" key="5">
    <source>
        <dbReference type="ARBA" id="ARBA00023136"/>
    </source>
</evidence>
<gene>
    <name evidence="12" type="primary">LOC107225611</name>
</gene>
<dbReference type="Gene3D" id="1.20.1250.20">
    <property type="entry name" value="MFS general substrate transporter like domains"/>
    <property type="match status" value="1"/>
</dbReference>
<name>A0ABM3FH11_NEOLC</name>
<dbReference type="InterPro" id="IPR044775">
    <property type="entry name" value="MFS_ERD6/Tret1-like"/>
</dbReference>
<keyword evidence="6" id="KW-0325">Glycoprotein</keyword>
<keyword evidence="3 9" id="KW-0812">Transmembrane</keyword>
<dbReference type="CDD" id="cd17358">
    <property type="entry name" value="MFS_GLUT6_8_Class3_like"/>
    <property type="match status" value="1"/>
</dbReference>
<feature type="transmembrane region" description="Helical" evidence="9">
    <location>
        <begin position="552"/>
        <end position="571"/>
    </location>
</feature>
<dbReference type="PANTHER" id="PTHR48021:SF47">
    <property type="entry name" value="GH17672P"/>
    <property type="match status" value="1"/>
</dbReference>
<evidence type="ECO:0000313" key="11">
    <source>
        <dbReference type="Proteomes" id="UP000829291"/>
    </source>
</evidence>
<evidence type="ECO:0000256" key="3">
    <source>
        <dbReference type="ARBA" id="ARBA00022692"/>
    </source>
</evidence>
<feature type="transmembrane region" description="Helical" evidence="9">
    <location>
        <begin position="217"/>
        <end position="237"/>
    </location>
</feature>
<comment type="similarity">
    <text evidence="7">Belongs to the major facilitator superfamily. Sugar transporter (TC 2.A.1.1) family.</text>
</comment>
<organism evidence="11 12">
    <name type="scientific">Neodiprion lecontei</name>
    <name type="common">Redheaded pine sawfly</name>
    <dbReference type="NCBI Taxonomy" id="441921"/>
    <lineage>
        <taxon>Eukaryota</taxon>
        <taxon>Metazoa</taxon>
        <taxon>Ecdysozoa</taxon>
        <taxon>Arthropoda</taxon>
        <taxon>Hexapoda</taxon>
        <taxon>Insecta</taxon>
        <taxon>Pterygota</taxon>
        <taxon>Neoptera</taxon>
        <taxon>Endopterygota</taxon>
        <taxon>Hymenoptera</taxon>
        <taxon>Tenthredinoidea</taxon>
        <taxon>Diprionidae</taxon>
        <taxon>Diprioninae</taxon>
        <taxon>Neodiprion</taxon>
    </lineage>
</organism>
<feature type="transmembrane region" description="Helical" evidence="9">
    <location>
        <begin position="276"/>
        <end position="295"/>
    </location>
</feature>
<evidence type="ECO:0000256" key="9">
    <source>
        <dbReference type="SAM" id="Phobius"/>
    </source>
</evidence>
<keyword evidence="5 9" id="KW-0472">Membrane</keyword>
<proteinExistence type="inferred from homology"/>
<feature type="transmembrane region" description="Helical" evidence="9">
    <location>
        <begin position="423"/>
        <end position="443"/>
    </location>
</feature>
<protein>
    <submittedName>
        <fullName evidence="12">Facilitated trehalose transporter Tret1 isoform X1</fullName>
    </submittedName>
</protein>
<dbReference type="PRINTS" id="PR00171">
    <property type="entry name" value="SUGRTRNSPORT"/>
</dbReference>
<evidence type="ECO:0000256" key="4">
    <source>
        <dbReference type="ARBA" id="ARBA00022989"/>
    </source>
</evidence>
<dbReference type="InterPro" id="IPR020846">
    <property type="entry name" value="MFS_dom"/>
</dbReference>
<keyword evidence="7" id="KW-0813">Transport</keyword>
<feature type="transmembrane region" description="Helical" evidence="9">
    <location>
        <begin position="243"/>
        <end position="264"/>
    </location>
</feature>
<dbReference type="PROSITE" id="PS50850">
    <property type="entry name" value="MFS"/>
    <property type="match status" value="1"/>
</dbReference>
<dbReference type="InterPro" id="IPR050549">
    <property type="entry name" value="MFS_Trehalose_Transporter"/>
</dbReference>
<reference evidence="12" key="1">
    <citation type="submission" date="2025-08" db="UniProtKB">
        <authorList>
            <consortium name="RefSeq"/>
        </authorList>
    </citation>
    <scope>IDENTIFICATION</scope>
    <source>
        <tissue evidence="12">Thorax and Abdomen</tissue>
    </source>
</reference>
<evidence type="ECO:0000259" key="10">
    <source>
        <dbReference type="PROSITE" id="PS50850"/>
    </source>
</evidence>
<dbReference type="GeneID" id="107225611"/>
<keyword evidence="2" id="KW-1003">Cell membrane</keyword>
<dbReference type="PANTHER" id="PTHR48021">
    <property type="match status" value="1"/>
</dbReference>
<comment type="subcellular location">
    <subcellularLocation>
        <location evidence="1">Cell membrane</location>
        <topology evidence="1">Multi-pass membrane protein</topology>
    </subcellularLocation>
</comment>
<feature type="transmembrane region" description="Helical" evidence="9">
    <location>
        <begin position="138"/>
        <end position="160"/>
    </location>
</feature>
<evidence type="ECO:0000256" key="2">
    <source>
        <dbReference type="ARBA" id="ARBA00022475"/>
    </source>
</evidence>
<feature type="region of interest" description="Disordered" evidence="8">
    <location>
        <begin position="39"/>
        <end position="102"/>
    </location>
</feature>
<evidence type="ECO:0000256" key="6">
    <source>
        <dbReference type="ARBA" id="ARBA00023180"/>
    </source>
</evidence>
<dbReference type="RefSeq" id="XP_046587304.1">
    <property type="nucleotide sequence ID" value="XM_046731348.1"/>
</dbReference>
<evidence type="ECO:0000313" key="12">
    <source>
        <dbReference type="RefSeq" id="XP_046587304.1"/>
    </source>
</evidence>
<dbReference type="PROSITE" id="PS00216">
    <property type="entry name" value="SUGAR_TRANSPORT_1"/>
    <property type="match status" value="1"/>
</dbReference>
<feature type="domain" description="Major facilitator superfamily (MFS) profile" evidence="10">
    <location>
        <begin position="136"/>
        <end position="575"/>
    </location>
</feature>
<keyword evidence="4 9" id="KW-1133">Transmembrane helix</keyword>
<dbReference type="InterPro" id="IPR003663">
    <property type="entry name" value="Sugar/inositol_transpt"/>
</dbReference>
<feature type="transmembrane region" description="Helical" evidence="9">
    <location>
        <begin position="190"/>
        <end position="210"/>
    </location>
</feature>
<sequence length="605" mass="66008">MFQLKYSAMEDKTVIKQLKQPLILPECQGVVDPKIQILPSKSPKSQASSDAIDDEFVQDGDSEMRNEQANSHQPPGGQEGRTHKEYEYSPVPASDSQTANGSDTLQETQFFSPADDIDHHVRRHLYEDPEMTEKGSRLLQYLGSFAGNCGAVATGAAMGWTSPVLPMLKESPTNANNPFGRAITSEEGSWIGSLVAMGAAFGGFGAGFVIEKYGRKTALLASVIPFVIGWILTGTAAYVVQLYIARIFFGFAAGLCFTALPMYVGEIAETPIRGALGSLFQMFITVGLLYSYAIGPYVSYTVLWIACICVPLVFFALFLTLPESPYYYLSKGRKDDAIKSVARLRGKSAAGVQKEVDEMQVVVEEAYRNESSYAALFTVKANFKALLLTCALVFFQQFSGINVVLFYTGDIFNAAGGNLSSDIATIIVGGVMLAASFITPLVVERLGRKLLLIASSIGQTVSMGTLGLYFYLQHINSDLTAISWLPVVSLVVFIATYSFGWGPLAWAVMGELFASDVRSKASSLTVVFCWILAFCITKFYSNIEVSLGNYTAFWIFAVISFAGVFFVYFLLPETKGKSLQQIQDELNGIKHRNIIPTSSSSPTKQ</sequence>
<feature type="compositionally biased region" description="Acidic residues" evidence="8">
    <location>
        <begin position="51"/>
        <end position="61"/>
    </location>
</feature>
<feature type="transmembrane region" description="Helical" evidence="9">
    <location>
        <begin position="521"/>
        <end position="540"/>
    </location>
</feature>
<feature type="transmembrane region" description="Helical" evidence="9">
    <location>
        <begin position="385"/>
        <end position="408"/>
    </location>
</feature>
<feature type="transmembrane region" description="Helical" evidence="9">
    <location>
        <begin position="301"/>
        <end position="321"/>
    </location>
</feature>